<reference evidence="2 3" key="1">
    <citation type="submission" date="2022-12" db="EMBL/GenBank/DDBJ databases">
        <title>Chromosome-level genome assembly of true bugs.</title>
        <authorList>
            <person name="Ma L."/>
            <person name="Li H."/>
        </authorList>
    </citation>
    <scope>NUCLEOTIDE SEQUENCE [LARGE SCALE GENOMIC DNA]</scope>
    <source>
        <strain evidence="2">Lab_2022b</strain>
    </source>
</reference>
<dbReference type="Proteomes" id="UP001461498">
    <property type="component" value="Unassembled WGS sequence"/>
</dbReference>
<keyword evidence="3" id="KW-1185">Reference proteome</keyword>
<dbReference type="AlphaFoldDB" id="A0AAW1D827"/>
<protein>
    <recommendedName>
        <fullName evidence="1">Mitochondrial apoptosis-inducing factor C-terminal domain-containing protein</fullName>
    </recommendedName>
</protein>
<comment type="caution">
    <text evidence="2">The sequence shown here is derived from an EMBL/GenBank/DDBJ whole genome shotgun (WGS) entry which is preliminary data.</text>
</comment>
<dbReference type="SMART" id="SM01353">
    <property type="entry name" value="AIF_C"/>
    <property type="match status" value="1"/>
</dbReference>
<evidence type="ECO:0000313" key="3">
    <source>
        <dbReference type="Proteomes" id="UP001461498"/>
    </source>
</evidence>
<dbReference type="InterPro" id="IPR029324">
    <property type="entry name" value="AIF_C"/>
</dbReference>
<gene>
    <name evidence="2" type="ORF">O3M35_010802</name>
</gene>
<dbReference type="InterPro" id="IPR016156">
    <property type="entry name" value="FAD/NAD-linked_Rdtase_dimer_sf"/>
</dbReference>
<organism evidence="2 3">
    <name type="scientific">Rhynocoris fuscipes</name>
    <dbReference type="NCBI Taxonomy" id="488301"/>
    <lineage>
        <taxon>Eukaryota</taxon>
        <taxon>Metazoa</taxon>
        <taxon>Ecdysozoa</taxon>
        <taxon>Arthropoda</taxon>
        <taxon>Hexapoda</taxon>
        <taxon>Insecta</taxon>
        <taxon>Pterygota</taxon>
        <taxon>Neoptera</taxon>
        <taxon>Paraneoptera</taxon>
        <taxon>Hemiptera</taxon>
        <taxon>Heteroptera</taxon>
        <taxon>Panheteroptera</taxon>
        <taxon>Cimicomorpha</taxon>
        <taxon>Reduviidae</taxon>
        <taxon>Harpactorinae</taxon>
        <taxon>Harpactorini</taxon>
        <taxon>Rhynocoris</taxon>
    </lineage>
</organism>
<sequence length="107" mass="12405">MQDFGQNFVLKLVFEAVGNISPKLRTKAYFAPYVPENEQIAEMSKEETDKVIGLTKGIIFYLNDENIVEGIVLWNLFNRLSIARQVIAAERTIRRFNRNCEAFWSLC</sequence>
<dbReference type="EMBL" id="JAPXFL010000007">
    <property type="protein sequence ID" value="KAK9504480.1"/>
    <property type="molecule type" value="Genomic_DNA"/>
</dbReference>
<dbReference type="SUPFAM" id="SSF55424">
    <property type="entry name" value="FAD/NAD-linked reductases, dimerisation (C-terminal) domain"/>
    <property type="match status" value="1"/>
</dbReference>
<dbReference type="Gene3D" id="3.30.390.30">
    <property type="match status" value="1"/>
</dbReference>
<dbReference type="GO" id="GO:0046983">
    <property type="term" value="F:protein dimerization activity"/>
    <property type="evidence" value="ECO:0007669"/>
    <property type="project" value="InterPro"/>
</dbReference>
<evidence type="ECO:0000313" key="2">
    <source>
        <dbReference type="EMBL" id="KAK9504480.1"/>
    </source>
</evidence>
<evidence type="ECO:0000259" key="1">
    <source>
        <dbReference type="Pfam" id="PF14721"/>
    </source>
</evidence>
<dbReference type="Pfam" id="PF14721">
    <property type="entry name" value="AIF_C"/>
    <property type="match status" value="1"/>
</dbReference>
<accession>A0AAW1D827</accession>
<proteinExistence type="predicted"/>
<name>A0AAW1D827_9HEMI</name>
<feature type="domain" description="Mitochondrial apoptosis-inducing factor C-terminal" evidence="1">
    <location>
        <begin position="41"/>
        <end position="88"/>
    </location>
</feature>